<evidence type="ECO:0000256" key="2">
    <source>
        <dbReference type="SAM" id="MobiDB-lite"/>
    </source>
</evidence>
<dbReference type="SMART" id="SM00382">
    <property type="entry name" value="AAA"/>
    <property type="match status" value="1"/>
</dbReference>
<gene>
    <name evidence="4" type="ORF">GCM10010921_29130</name>
</gene>
<dbReference type="GO" id="GO:0016887">
    <property type="term" value="F:ATP hydrolysis activity"/>
    <property type="evidence" value="ECO:0007669"/>
    <property type="project" value="InterPro"/>
</dbReference>
<reference evidence="4" key="2">
    <citation type="submission" date="2020-09" db="EMBL/GenBank/DDBJ databases">
        <authorList>
            <person name="Sun Q."/>
            <person name="Zhou Y."/>
        </authorList>
    </citation>
    <scope>NUCLEOTIDE SEQUENCE</scope>
    <source>
        <strain evidence="4">CGMCC 1.15794</strain>
    </source>
</reference>
<feature type="region of interest" description="Disordered" evidence="2">
    <location>
        <begin position="378"/>
        <end position="405"/>
    </location>
</feature>
<feature type="domain" description="Bacterial type II secretion system protein E" evidence="3">
    <location>
        <begin position="220"/>
        <end position="234"/>
    </location>
</feature>
<dbReference type="RefSeq" id="WP_188757128.1">
    <property type="nucleotide sequence ID" value="NZ_BMJY01000021.1"/>
</dbReference>
<dbReference type="Proteomes" id="UP000657592">
    <property type="component" value="Unassembled WGS sequence"/>
</dbReference>
<evidence type="ECO:0000259" key="3">
    <source>
        <dbReference type="PROSITE" id="PS00662"/>
    </source>
</evidence>
<name>A0A917IGN0_9MICO</name>
<accession>A0A917IGN0</accession>
<dbReference type="InterPro" id="IPR027417">
    <property type="entry name" value="P-loop_NTPase"/>
</dbReference>
<proteinExistence type="inferred from homology"/>
<comment type="caution">
    <text evidence="4">The sequence shown here is derived from an EMBL/GenBank/DDBJ whole genome shotgun (WGS) entry which is preliminary data.</text>
</comment>
<sequence length="405" mass="44613">MSEATAPGTQRAITIDEALRAMVGSGASDLHITVGVPPMIRRHGSLVPLPGALPWGPDDVRREVFSLMSEEQREEFERDSELDFAHALDLDPRDLTLGGDERGGFVRFRVNVYRQRGSVGAVFRHVPVSIRTLRELGVPGQVGKFAELPRGLVLVTGPTGSGKTTTLAALIDKINRERQAHIMTIEDPIEFLHTHRTSIVNQREVGNDTESFHRALRQVLRQDPDVILVGEMRDLETISVALTAAETGHLVFATLHTQSAPQTIDRIIDVFPPHQQTQVRTQLASTLRGVVCQSLVPRADGEGRVVATEVLVTTPAVSNLIREAQTYQIPAIMQAGAIHGMHTLDQDLARLVDSGVVTHRAAEEFSSDREALRQLTRRSEGAISEEPVDIDFNDAFSTPTRRSRR</sequence>
<dbReference type="CDD" id="cd01131">
    <property type="entry name" value="PilT"/>
    <property type="match status" value="1"/>
</dbReference>
<dbReference type="NCBIfam" id="TIGR01420">
    <property type="entry name" value="pilT_fam"/>
    <property type="match status" value="1"/>
</dbReference>
<dbReference type="InterPro" id="IPR003593">
    <property type="entry name" value="AAA+_ATPase"/>
</dbReference>
<evidence type="ECO:0000313" key="5">
    <source>
        <dbReference type="Proteomes" id="UP000657592"/>
    </source>
</evidence>
<dbReference type="Pfam" id="PF00437">
    <property type="entry name" value="T2SSE"/>
    <property type="match status" value="1"/>
</dbReference>
<dbReference type="Gene3D" id="3.30.450.90">
    <property type="match status" value="1"/>
</dbReference>
<dbReference type="InterPro" id="IPR050921">
    <property type="entry name" value="T4SS_GSP_E_ATPase"/>
</dbReference>
<dbReference type="PANTHER" id="PTHR30486">
    <property type="entry name" value="TWITCHING MOTILITY PROTEIN PILT"/>
    <property type="match status" value="1"/>
</dbReference>
<dbReference type="InterPro" id="IPR006321">
    <property type="entry name" value="PilT/PilU"/>
</dbReference>
<dbReference type="EMBL" id="BMJY01000021">
    <property type="protein sequence ID" value="GGH50399.1"/>
    <property type="molecule type" value="Genomic_DNA"/>
</dbReference>
<feature type="compositionally biased region" description="Polar residues" evidence="2">
    <location>
        <begin position="395"/>
        <end position="405"/>
    </location>
</feature>
<dbReference type="AlphaFoldDB" id="A0A917IGN0"/>
<protein>
    <submittedName>
        <fullName evidence="4">Twitching motility protein PilT</fullName>
    </submittedName>
</protein>
<reference evidence="4" key="1">
    <citation type="journal article" date="2014" name="Int. J. Syst. Evol. Microbiol.">
        <title>Complete genome sequence of Corynebacterium casei LMG S-19264T (=DSM 44701T), isolated from a smear-ripened cheese.</title>
        <authorList>
            <consortium name="US DOE Joint Genome Institute (JGI-PGF)"/>
            <person name="Walter F."/>
            <person name="Albersmeier A."/>
            <person name="Kalinowski J."/>
            <person name="Ruckert C."/>
        </authorList>
    </citation>
    <scope>NUCLEOTIDE SEQUENCE</scope>
    <source>
        <strain evidence="4">CGMCC 1.15794</strain>
    </source>
</reference>
<dbReference type="PROSITE" id="PS00662">
    <property type="entry name" value="T2SP_E"/>
    <property type="match status" value="1"/>
</dbReference>
<organism evidence="4 5">
    <name type="scientific">Microbacterium album</name>
    <dbReference type="NCBI Taxonomy" id="2053191"/>
    <lineage>
        <taxon>Bacteria</taxon>
        <taxon>Bacillati</taxon>
        <taxon>Actinomycetota</taxon>
        <taxon>Actinomycetes</taxon>
        <taxon>Micrococcales</taxon>
        <taxon>Microbacteriaceae</taxon>
        <taxon>Microbacterium</taxon>
    </lineage>
</organism>
<evidence type="ECO:0000313" key="4">
    <source>
        <dbReference type="EMBL" id="GGH50399.1"/>
    </source>
</evidence>
<comment type="similarity">
    <text evidence="1">Belongs to the GSP E family.</text>
</comment>
<dbReference type="Gene3D" id="3.40.50.300">
    <property type="entry name" value="P-loop containing nucleotide triphosphate hydrolases"/>
    <property type="match status" value="1"/>
</dbReference>
<dbReference type="InterPro" id="IPR001482">
    <property type="entry name" value="T2SS/T4SS_dom"/>
</dbReference>
<dbReference type="GO" id="GO:0005524">
    <property type="term" value="F:ATP binding"/>
    <property type="evidence" value="ECO:0007669"/>
    <property type="project" value="InterPro"/>
</dbReference>
<keyword evidence="5" id="KW-1185">Reference proteome</keyword>
<dbReference type="SUPFAM" id="SSF52540">
    <property type="entry name" value="P-loop containing nucleoside triphosphate hydrolases"/>
    <property type="match status" value="1"/>
</dbReference>
<evidence type="ECO:0000256" key="1">
    <source>
        <dbReference type="ARBA" id="ARBA00006611"/>
    </source>
</evidence>